<dbReference type="EC" id="3.6.1.7" evidence="1"/>
<reference evidence="4 5" key="1">
    <citation type="submission" date="2019-10" db="EMBL/GenBank/DDBJ databases">
        <title>Dictyobacter vulcani sp. nov., within the class Ktedonobacteria, isolated from soil of volcanic Mt. Zao.</title>
        <authorList>
            <person name="Zheng Y."/>
            <person name="Wang C.M."/>
            <person name="Sakai Y."/>
            <person name="Abe K."/>
            <person name="Yokota A."/>
            <person name="Yabe S."/>
        </authorList>
    </citation>
    <scope>NUCLEOTIDE SEQUENCE [LARGE SCALE GENOMIC DNA]</scope>
    <source>
        <strain evidence="4 5">W12</strain>
    </source>
</reference>
<dbReference type="AlphaFoldDB" id="A0A5J4KY45"/>
<comment type="caution">
    <text evidence="4">The sequence shown here is derived from an EMBL/GenBank/DDBJ whole genome shotgun (WGS) entry which is preliminary data.</text>
</comment>
<dbReference type="PANTHER" id="PTHR42959:SF1">
    <property type="entry name" value="CARBAMOYLTRANSFERASE HYPF"/>
    <property type="match status" value="1"/>
</dbReference>
<dbReference type="InterPro" id="IPR001792">
    <property type="entry name" value="Acylphosphatase-like_dom"/>
</dbReference>
<dbReference type="PROSITE" id="PS51160">
    <property type="entry name" value="ACYLPHOSPHATASE_3"/>
    <property type="match status" value="1"/>
</dbReference>
<dbReference type="RefSeq" id="WP_233097907.1">
    <property type="nucleotide sequence ID" value="NZ_BKZW01000003.1"/>
</dbReference>
<gene>
    <name evidence="4" type="ORF">KDW_52310</name>
</gene>
<sequence>MEQERRRILVQGIVQGVGFRPFVYALATRWQLGGFVLNNSQGVVIEIEGSSERVHCFQVALQTDLPPSPISTPCNAARSPLNMRSLL</sequence>
<evidence type="ECO:0000256" key="1">
    <source>
        <dbReference type="PROSITE-ProRule" id="PRU00520"/>
    </source>
</evidence>
<evidence type="ECO:0000313" key="5">
    <source>
        <dbReference type="Proteomes" id="UP000326912"/>
    </source>
</evidence>
<dbReference type="GO" id="GO:0008270">
    <property type="term" value="F:zinc ion binding"/>
    <property type="evidence" value="ECO:0007669"/>
    <property type="project" value="TreeGrafter"/>
</dbReference>
<dbReference type="GO" id="GO:0003998">
    <property type="term" value="F:acylphosphatase activity"/>
    <property type="evidence" value="ECO:0007669"/>
    <property type="project" value="UniProtKB-EC"/>
</dbReference>
<dbReference type="SUPFAM" id="SSF54975">
    <property type="entry name" value="Acylphosphatase/BLUF domain-like"/>
    <property type="match status" value="1"/>
</dbReference>
<feature type="domain" description="Acylphosphatase-like" evidence="3">
    <location>
        <begin position="5"/>
        <end position="87"/>
    </location>
</feature>
<feature type="active site" evidence="1">
    <location>
        <position position="38"/>
    </location>
</feature>
<dbReference type="Gene3D" id="3.90.870.50">
    <property type="match status" value="1"/>
</dbReference>
<dbReference type="InterPro" id="IPR036046">
    <property type="entry name" value="Acylphosphatase-like_dom_sf"/>
</dbReference>
<organism evidence="4 5">
    <name type="scientific">Dictyobacter vulcani</name>
    <dbReference type="NCBI Taxonomy" id="2607529"/>
    <lineage>
        <taxon>Bacteria</taxon>
        <taxon>Bacillati</taxon>
        <taxon>Chloroflexota</taxon>
        <taxon>Ktedonobacteria</taxon>
        <taxon>Ktedonobacterales</taxon>
        <taxon>Dictyobacteraceae</taxon>
        <taxon>Dictyobacter</taxon>
    </lineage>
</organism>
<name>A0A5J4KY45_9CHLR</name>
<keyword evidence="1" id="KW-0378">Hydrolase</keyword>
<dbReference type="InterPro" id="IPR051060">
    <property type="entry name" value="Carbamoyltrans_HypF-like"/>
</dbReference>
<protein>
    <recommendedName>
        <fullName evidence="1">acylphosphatase</fullName>
        <ecNumber evidence="1">3.6.1.7</ecNumber>
    </recommendedName>
</protein>
<dbReference type="PROSITE" id="PS00150">
    <property type="entry name" value="ACYLPHOSPHATASE_1"/>
    <property type="match status" value="1"/>
</dbReference>
<evidence type="ECO:0000313" key="4">
    <source>
        <dbReference type="EMBL" id="GER91069.1"/>
    </source>
</evidence>
<dbReference type="PANTHER" id="PTHR42959">
    <property type="entry name" value="CARBAMOYLTRANSFERASE"/>
    <property type="match status" value="1"/>
</dbReference>
<evidence type="ECO:0000256" key="2">
    <source>
        <dbReference type="RuleBase" id="RU004168"/>
    </source>
</evidence>
<dbReference type="GO" id="GO:0016743">
    <property type="term" value="F:carboxyl- or carbamoyltransferase activity"/>
    <property type="evidence" value="ECO:0007669"/>
    <property type="project" value="TreeGrafter"/>
</dbReference>
<dbReference type="InterPro" id="IPR017968">
    <property type="entry name" value="Acylphosphatase_CS"/>
</dbReference>
<dbReference type="Proteomes" id="UP000326912">
    <property type="component" value="Unassembled WGS sequence"/>
</dbReference>
<comment type="similarity">
    <text evidence="2">Belongs to the acylphosphatase family.</text>
</comment>
<feature type="active site" evidence="1">
    <location>
        <position position="20"/>
    </location>
</feature>
<comment type="catalytic activity">
    <reaction evidence="1">
        <text>an acyl phosphate + H2O = a carboxylate + phosphate + H(+)</text>
        <dbReference type="Rhea" id="RHEA:14965"/>
        <dbReference type="ChEBI" id="CHEBI:15377"/>
        <dbReference type="ChEBI" id="CHEBI:15378"/>
        <dbReference type="ChEBI" id="CHEBI:29067"/>
        <dbReference type="ChEBI" id="CHEBI:43474"/>
        <dbReference type="ChEBI" id="CHEBI:59918"/>
        <dbReference type="EC" id="3.6.1.7"/>
    </reaction>
</comment>
<dbReference type="GO" id="GO:0051604">
    <property type="term" value="P:protein maturation"/>
    <property type="evidence" value="ECO:0007669"/>
    <property type="project" value="TreeGrafter"/>
</dbReference>
<dbReference type="EMBL" id="BKZW01000003">
    <property type="protein sequence ID" value="GER91069.1"/>
    <property type="molecule type" value="Genomic_DNA"/>
</dbReference>
<accession>A0A5J4KY45</accession>
<dbReference type="Pfam" id="PF00708">
    <property type="entry name" value="Acylphosphatase"/>
    <property type="match status" value="1"/>
</dbReference>
<keyword evidence="5" id="KW-1185">Reference proteome</keyword>
<evidence type="ECO:0000259" key="3">
    <source>
        <dbReference type="PROSITE" id="PS51160"/>
    </source>
</evidence>
<proteinExistence type="inferred from homology"/>